<gene>
    <name evidence="1" type="ORF">E2C01_032043</name>
</gene>
<dbReference type="Proteomes" id="UP000324222">
    <property type="component" value="Unassembled WGS sequence"/>
</dbReference>
<name>A0A5B7F1R0_PORTR</name>
<dbReference type="EMBL" id="VSRR010004094">
    <property type="protein sequence ID" value="MPC38534.1"/>
    <property type="molecule type" value="Genomic_DNA"/>
</dbReference>
<evidence type="ECO:0000313" key="2">
    <source>
        <dbReference type="Proteomes" id="UP000324222"/>
    </source>
</evidence>
<dbReference type="OrthoDB" id="6285520at2759"/>
<evidence type="ECO:0000313" key="1">
    <source>
        <dbReference type="EMBL" id="MPC38534.1"/>
    </source>
</evidence>
<proteinExistence type="predicted"/>
<accession>A0A5B7F1R0</accession>
<organism evidence="1 2">
    <name type="scientific">Portunus trituberculatus</name>
    <name type="common">Swimming crab</name>
    <name type="synonym">Neptunus trituberculatus</name>
    <dbReference type="NCBI Taxonomy" id="210409"/>
    <lineage>
        <taxon>Eukaryota</taxon>
        <taxon>Metazoa</taxon>
        <taxon>Ecdysozoa</taxon>
        <taxon>Arthropoda</taxon>
        <taxon>Crustacea</taxon>
        <taxon>Multicrustacea</taxon>
        <taxon>Malacostraca</taxon>
        <taxon>Eumalacostraca</taxon>
        <taxon>Eucarida</taxon>
        <taxon>Decapoda</taxon>
        <taxon>Pleocyemata</taxon>
        <taxon>Brachyura</taxon>
        <taxon>Eubrachyura</taxon>
        <taxon>Portunoidea</taxon>
        <taxon>Portunidae</taxon>
        <taxon>Portuninae</taxon>
        <taxon>Portunus</taxon>
    </lineage>
</organism>
<sequence length="135" mass="14734">MADLVEVAAREPTWLPLLASARVTSSHRMLATKLSTVCRMSGVLVRPSLSAAPRTPLTLLTRSYRDAGRPFTRRSRLREAQSKVVETTQTTKGKIGLQTRTPHVSNMPGLQQLPSATSALLGQTLLLLTMSLKNL</sequence>
<comment type="caution">
    <text evidence="1">The sequence shown here is derived from an EMBL/GenBank/DDBJ whole genome shotgun (WGS) entry which is preliminary data.</text>
</comment>
<dbReference type="AlphaFoldDB" id="A0A5B7F1R0"/>
<reference evidence="1 2" key="1">
    <citation type="submission" date="2019-05" db="EMBL/GenBank/DDBJ databases">
        <title>Another draft genome of Portunus trituberculatus and its Hox gene families provides insights of decapod evolution.</title>
        <authorList>
            <person name="Jeong J.-H."/>
            <person name="Song I."/>
            <person name="Kim S."/>
            <person name="Choi T."/>
            <person name="Kim D."/>
            <person name="Ryu S."/>
            <person name="Kim W."/>
        </authorList>
    </citation>
    <scope>NUCLEOTIDE SEQUENCE [LARGE SCALE GENOMIC DNA]</scope>
    <source>
        <tissue evidence="1">Muscle</tissue>
    </source>
</reference>
<keyword evidence="2" id="KW-1185">Reference proteome</keyword>
<protein>
    <submittedName>
        <fullName evidence="1">Uncharacterized protein</fullName>
    </submittedName>
</protein>